<evidence type="ECO:0000313" key="2">
    <source>
        <dbReference type="Proteomes" id="UP000053881"/>
    </source>
</evidence>
<proteinExistence type="predicted"/>
<dbReference type="AlphaFoldDB" id="A0A0Q9Y3F9"/>
<gene>
    <name evidence="1" type="ORF">ACA29_16145</name>
</gene>
<comment type="caution">
    <text evidence="1">The sequence shown here is derived from an EMBL/GenBank/DDBJ whole genome shotgun (WGS) entry which is preliminary data.</text>
</comment>
<organism evidence="1 2">
    <name type="scientific">Lederbergia galactosidilytica</name>
    <dbReference type="NCBI Taxonomy" id="217031"/>
    <lineage>
        <taxon>Bacteria</taxon>
        <taxon>Bacillati</taxon>
        <taxon>Bacillota</taxon>
        <taxon>Bacilli</taxon>
        <taxon>Bacillales</taxon>
        <taxon>Bacillaceae</taxon>
        <taxon>Lederbergia</taxon>
    </lineage>
</organism>
<dbReference type="Pfam" id="PF20292">
    <property type="entry name" value="MC7"/>
    <property type="match status" value="1"/>
</dbReference>
<dbReference type="Proteomes" id="UP000053881">
    <property type="component" value="Unassembled WGS sequence"/>
</dbReference>
<name>A0A0Q9Y3F9_9BACI</name>
<dbReference type="EMBL" id="LGPB01000117">
    <property type="protein sequence ID" value="KRG11666.1"/>
    <property type="molecule type" value="Genomic_DNA"/>
</dbReference>
<accession>A0A0Q9Y3F9</accession>
<dbReference type="PATRIC" id="fig|217031.4.peg.5483"/>
<reference evidence="1 2" key="1">
    <citation type="submission" date="2015-06" db="EMBL/GenBank/DDBJ databases">
        <title>Genome sequencing project of Bacillus galactosidilyticus PL133.</title>
        <authorList>
            <person name="Gaiero J."/>
            <person name="Nicol R."/>
            <person name="Habash M."/>
        </authorList>
    </citation>
    <scope>NUCLEOTIDE SEQUENCE [LARGE SCALE GENOMIC DNA]</scope>
    <source>
        <strain evidence="1 2">PL133</strain>
    </source>
</reference>
<dbReference type="InterPro" id="IPR046900">
    <property type="entry name" value="ABC-3C_MC7"/>
</dbReference>
<sequence>MKLPNKVVSYKTSILPKLVIILNELQHQDMKISELYKRVHKKTTDINEFIQALNILYALHKIELTEEEVISFVGRN</sequence>
<evidence type="ECO:0000313" key="1">
    <source>
        <dbReference type="EMBL" id="KRG11666.1"/>
    </source>
</evidence>
<protein>
    <submittedName>
        <fullName evidence="1">Uncharacterized protein</fullName>
    </submittedName>
</protein>